<protein>
    <recommendedName>
        <fullName evidence="6">Ferredoxin--NADP reductase</fullName>
        <shortName evidence="6">FNR</shortName>
        <shortName evidence="6">Fd-NADP(+) reductase</shortName>
        <ecNumber evidence="6">1.18.1.2</ecNumber>
    </recommendedName>
</protein>
<evidence type="ECO:0000256" key="3">
    <source>
        <dbReference type="ARBA" id="ARBA00022827"/>
    </source>
</evidence>
<dbReference type="InterPro" id="IPR022890">
    <property type="entry name" value="Fd--NADP_Rdtase_type_2"/>
</dbReference>
<dbReference type="SUPFAM" id="SSF51905">
    <property type="entry name" value="FAD/NAD(P)-binding domain"/>
    <property type="match status" value="1"/>
</dbReference>
<comment type="subunit">
    <text evidence="1 6">Homodimer.</text>
</comment>
<dbReference type="PRINTS" id="PR00469">
    <property type="entry name" value="PNDRDTASEII"/>
</dbReference>
<feature type="binding site" evidence="6">
    <location>
        <position position="46"/>
    </location>
    <ligand>
        <name>FAD</name>
        <dbReference type="ChEBI" id="CHEBI:57692"/>
    </ligand>
</feature>
<comment type="cofactor">
    <cofactor evidence="6">
        <name>FAD</name>
        <dbReference type="ChEBI" id="CHEBI:57692"/>
    </cofactor>
    <text evidence="6">Binds 1 FAD per subunit.</text>
</comment>
<dbReference type="RefSeq" id="WP_220221169.1">
    <property type="nucleotide sequence ID" value="NZ_CP048268.1"/>
</dbReference>
<reference evidence="8 9" key="1">
    <citation type="submission" date="2020-01" db="EMBL/GenBank/DDBJ databases">
        <title>Vast differences in strain-level diversity in the gut microbiota of two closely related honey bee species.</title>
        <authorList>
            <person name="Ellegaard K.M."/>
            <person name="Suenami S."/>
            <person name="Miyazaki R."/>
            <person name="Engel P."/>
        </authorList>
    </citation>
    <scope>NUCLEOTIDE SEQUENCE [LARGE SCALE GENOMIC DNA]</scope>
    <source>
        <strain evidence="8 9">ESL0416</strain>
    </source>
</reference>
<keyword evidence="3 6" id="KW-0274">FAD</keyword>
<dbReference type="Gene3D" id="3.50.50.60">
    <property type="entry name" value="FAD/NAD(P)-binding domain"/>
    <property type="match status" value="2"/>
</dbReference>
<evidence type="ECO:0000259" key="7">
    <source>
        <dbReference type="Pfam" id="PF07992"/>
    </source>
</evidence>
<dbReference type="InterPro" id="IPR036188">
    <property type="entry name" value="FAD/NAD-bd_sf"/>
</dbReference>
<proteinExistence type="inferred from homology"/>
<dbReference type="Pfam" id="PF07992">
    <property type="entry name" value="Pyr_redox_2"/>
    <property type="match status" value="1"/>
</dbReference>
<dbReference type="InterPro" id="IPR023753">
    <property type="entry name" value="FAD/NAD-binding_dom"/>
</dbReference>
<evidence type="ECO:0000256" key="1">
    <source>
        <dbReference type="ARBA" id="ARBA00011738"/>
    </source>
</evidence>
<feature type="binding site" evidence="6">
    <location>
        <position position="277"/>
    </location>
    <ligand>
        <name>FAD</name>
        <dbReference type="ChEBI" id="CHEBI:57692"/>
    </ligand>
</feature>
<comment type="catalytic activity">
    <reaction evidence="6">
        <text>2 reduced [2Fe-2S]-[ferredoxin] + NADP(+) + H(+) = 2 oxidized [2Fe-2S]-[ferredoxin] + NADPH</text>
        <dbReference type="Rhea" id="RHEA:20125"/>
        <dbReference type="Rhea" id="RHEA-COMP:10000"/>
        <dbReference type="Rhea" id="RHEA-COMP:10001"/>
        <dbReference type="ChEBI" id="CHEBI:15378"/>
        <dbReference type="ChEBI" id="CHEBI:33737"/>
        <dbReference type="ChEBI" id="CHEBI:33738"/>
        <dbReference type="ChEBI" id="CHEBI:57783"/>
        <dbReference type="ChEBI" id="CHEBI:58349"/>
        <dbReference type="EC" id="1.18.1.2"/>
    </reaction>
</comment>
<organism evidence="8 9">
    <name type="scientific">Lactobacillus panisapium</name>
    <dbReference type="NCBI Taxonomy" id="2012495"/>
    <lineage>
        <taxon>Bacteria</taxon>
        <taxon>Bacillati</taxon>
        <taxon>Bacillota</taxon>
        <taxon>Bacilli</taxon>
        <taxon>Lactobacillales</taxon>
        <taxon>Lactobacillaceae</taxon>
        <taxon>Lactobacillus</taxon>
    </lineage>
</organism>
<evidence type="ECO:0000256" key="6">
    <source>
        <dbReference type="HAMAP-Rule" id="MF_01685"/>
    </source>
</evidence>
<evidence type="ECO:0000256" key="4">
    <source>
        <dbReference type="ARBA" id="ARBA00022857"/>
    </source>
</evidence>
<keyword evidence="2 6" id="KW-0285">Flavoprotein</keyword>
<feature type="binding site" evidence="6">
    <location>
        <position position="85"/>
    </location>
    <ligand>
        <name>FAD</name>
        <dbReference type="ChEBI" id="CHEBI:57692"/>
    </ligand>
</feature>
<gene>
    <name evidence="8" type="ORF">GYM71_02500</name>
</gene>
<dbReference type="PANTHER" id="PTHR48105">
    <property type="entry name" value="THIOREDOXIN REDUCTASE 1-RELATED-RELATED"/>
    <property type="match status" value="1"/>
</dbReference>
<evidence type="ECO:0000313" key="9">
    <source>
        <dbReference type="Proteomes" id="UP000826550"/>
    </source>
</evidence>
<keyword evidence="5 6" id="KW-0560">Oxidoreductase</keyword>
<dbReference type="EC" id="1.18.1.2" evidence="6"/>
<dbReference type="EMBL" id="CP048268">
    <property type="protein sequence ID" value="QYN53808.1"/>
    <property type="molecule type" value="Genomic_DNA"/>
</dbReference>
<comment type="caution">
    <text evidence="6">Lacks conserved residue(s) required for the propagation of feature annotation.</text>
</comment>
<dbReference type="Proteomes" id="UP000826550">
    <property type="component" value="Chromosome"/>
</dbReference>
<feature type="domain" description="FAD/NAD(P)-binding" evidence="7">
    <location>
        <begin position="4"/>
        <end position="286"/>
    </location>
</feature>
<feature type="binding site" evidence="6">
    <location>
        <position position="33"/>
    </location>
    <ligand>
        <name>FAD</name>
        <dbReference type="ChEBI" id="CHEBI:57692"/>
    </ligand>
</feature>
<feature type="binding site" evidence="6">
    <location>
        <position position="115"/>
    </location>
    <ligand>
        <name>FAD</name>
        <dbReference type="ChEBI" id="CHEBI:57692"/>
    </ligand>
</feature>
<dbReference type="InterPro" id="IPR050097">
    <property type="entry name" value="Ferredoxin-NADP_redctase_2"/>
</dbReference>
<dbReference type="HAMAP" id="MF_01685">
    <property type="entry name" value="FENR2"/>
    <property type="match status" value="1"/>
</dbReference>
<accession>A0ABX8WE62</accession>
<evidence type="ECO:0000313" key="8">
    <source>
        <dbReference type="EMBL" id="QYN53808.1"/>
    </source>
</evidence>
<feature type="binding site" evidence="6">
    <location>
        <position position="317"/>
    </location>
    <ligand>
        <name>FAD</name>
        <dbReference type="ChEBI" id="CHEBI:57692"/>
    </ligand>
</feature>
<sequence length="319" mass="35289">MKKFDIAIIGAGPVGLFCANFAHLHGLTSITFDSLKEVGGQPQFLYPNKKISDIPVFDQITGFDLISRLKKSATGKTTFSLNHRVTSIEQEEDKFLIDGDFEVKSVIIATGTGSFKPKKLPLKMDEAIEKRVHYFVQDLAKYAGQTVAVFGGGDSALDWALELAEESNTQVKLIHRRNEFRGLESSIQQLKSLKNVEILTPYLPKTITLRNNQLEVGLKQMGETDIIKRHFDQIIVAYGFRADNSIARKWGINLTNGQIDVTREMATNIPGIYAIGDSATYPGRVPVIGLGFGEAQIAITAIMRSLFPEKTLTIHSTSI</sequence>
<comment type="similarity">
    <text evidence="6">Belongs to the ferredoxin--NADP reductase type 2 family.</text>
</comment>
<evidence type="ECO:0000256" key="2">
    <source>
        <dbReference type="ARBA" id="ARBA00022630"/>
    </source>
</evidence>
<keyword evidence="4 6" id="KW-0521">NADP</keyword>
<evidence type="ECO:0000256" key="5">
    <source>
        <dbReference type="ARBA" id="ARBA00023002"/>
    </source>
</evidence>
<keyword evidence="9" id="KW-1185">Reference proteome</keyword>
<dbReference type="PRINTS" id="PR00368">
    <property type="entry name" value="FADPNR"/>
</dbReference>
<name>A0ABX8WE62_9LACO</name>
<feature type="binding site" evidence="6">
    <location>
        <position position="41"/>
    </location>
    <ligand>
        <name>FAD</name>
        <dbReference type="ChEBI" id="CHEBI:57692"/>
    </ligand>
</feature>